<name>A0A5K1UXF7_ENTHI</name>
<dbReference type="VEuPathDB" id="AmoebaDB:KM1_323980"/>
<keyword evidence="1" id="KW-0812">Transmembrane</keyword>
<organism evidence="3 4">
    <name type="scientific">Entamoeba histolytica</name>
    <dbReference type="NCBI Taxonomy" id="5759"/>
    <lineage>
        <taxon>Eukaryota</taxon>
        <taxon>Amoebozoa</taxon>
        <taxon>Evosea</taxon>
        <taxon>Archamoebae</taxon>
        <taxon>Mastigamoebida</taxon>
        <taxon>Entamoebidae</taxon>
        <taxon>Entamoeba</taxon>
    </lineage>
</organism>
<keyword evidence="1" id="KW-0472">Membrane</keyword>
<gene>
    <name evidence="3" type="ORF">CL6EHI_046620</name>
</gene>
<evidence type="ECO:0000313" key="3">
    <source>
        <dbReference type="EMBL" id="GAT97396.1"/>
    </source>
</evidence>
<dbReference type="AlphaFoldDB" id="A0A5K1UXF7"/>
<feature type="transmembrane region" description="Helical" evidence="1">
    <location>
        <begin position="124"/>
        <end position="149"/>
    </location>
</feature>
<comment type="caution">
    <text evidence="3">The sequence shown here is derived from an EMBL/GenBank/DDBJ whole genome shotgun (WGS) entry which is preliminary data.</text>
</comment>
<accession>A0A5K1UXF7</accession>
<keyword evidence="1" id="KW-1133">Transmembrane helix</keyword>
<dbReference type="VEuPathDB" id="AmoebaDB:EHI_046620"/>
<evidence type="ECO:0000313" key="4">
    <source>
        <dbReference type="Proteomes" id="UP000078387"/>
    </source>
</evidence>
<protein>
    <submittedName>
        <fullName evidence="3">Uncharacterized protein</fullName>
    </submittedName>
</protein>
<dbReference type="Proteomes" id="UP000078387">
    <property type="component" value="Unassembled WGS sequence"/>
</dbReference>
<feature type="chain" id="PRO_5023814154" evidence="2">
    <location>
        <begin position="17"/>
        <end position="189"/>
    </location>
</feature>
<sequence>MTWFISVSLLFIVCNAMEIHQFVINKGKHLYPIQLQDNETIQIFHTERLYEEIKVYKTTHEIYIESPITLKAEYSIIQSKEECICKKCQYDCNRETKECMIGTLKRGTFTFDSFLDLLMPTKSLLIFIIFSVLVVVSVCMVCTMTCRFVDCFTDILCNKAKARQKKLEKEMRKNMKESAKQHALELSAL</sequence>
<reference evidence="3 4" key="1">
    <citation type="submission" date="2016-05" db="EMBL/GenBank/DDBJ databases">
        <title>First whole genome sequencing of Entamoeba histolytica HM1:IMSS-clone-6.</title>
        <authorList>
            <person name="Mukherjee Avik.K."/>
            <person name="Izumyama S."/>
            <person name="Nakada-Tsukui K."/>
            <person name="Nozaki T."/>
        </authorList>
    </citation>
    <scope>NUCLEOTIDE SEQUENCE [LARGE SCALE GENOMIC DNA]</scope>
    <source>
        <strain evidence="3 4">HM1:IMSS clone 6</strain>
    </source>
</reference>
<keyword evidence="2" id="KW-0732">Signal</keyword>
<evidence type="ECO:0000256" key="1">
    <source>
        <dbReference type="SAM" id="Phobius"/>
    </source>
</evidence>
<dbReference type="OMA" id="FHTERIY"/>
<feature type="signal peptide" evidence="2">
    <location>
        <begin position="1"/>
        <end position="16"/>
    </location>
</feature>
<proteinExistence type="predicted"/>
<evidence type="ECO:0000256" key="2">
    <source>
        <dbReference type="SAM" id="SignalP"/>
    </source>
</evidence>
<dbReference type="EMBL" id="BDEQ01000001">
    <property type="protein sequence ID" value="GAT97396.1"/>
    <property type="molecule type" value="Genomic_DNA"/>
</dbReference>